<dbReference type="Gene3D" id="3.40.1350.10">
    <property type="match status" value="1"/>
</dbReference>
<dbReference type="GO" id="GO:0003676">
    <property type="term" value="F:nucleic acid binding"/>
    <property type="evidence" value="ECO:0007669"/>
    <property type="project" value="InterPro"/>
</dbReference>
<keyword evidence="1" id="KW-0472">Membrane</keyword>
<protein>
    <submittedName>
        <fullName evidence="2">Uncharacterized protein</fullName>
    </submittedName>
</protein>
<evidence type="ECO:0000313" key="3">
    <source>
        <dbReference type="Proteomes" id="UP000034732"/>
    </source>
</evidence>
<comment type="caution">
    <text evidence="2">The sequence shown here is derived from an EMBL/GenBank/DDBJ whole genome shotgun (WGS) entry which is preliminary data.</text>
</comment>
<accession>A0A0G1PC34</accession>
<dbReference type="EMBL" id="LCMF01000026">
    <property type="protein sequence ID" value="KKU30227.1"/>
    <property type="molecule type" value="Genomic_DNA"/>
</dbReference>
<reference evidence="2 3" key="1">
    <citation type="journal article" date="2015" name="Nature">
        <title>rRNA introns, odd ribosomes, and small enigmatic genomes across a large radiation of phyla.</title>
        <authorList>
            <person name="Brown C.T."/>
            <person name="Hug L.A."/>
            <person name="Thomas B.C."/>
            <person name="Sharon I."/>
            <person name="Castelle C.J."/>
            <person name="Singh A."/>
            <person name="Wilkins M.J."/>
            <person name="Williams K.H."/>
            <person name="Banfield J.F."/>
        </authorList>
    </citation>
    <scope>NUCLEOTIDE SEQUENCE [LARGE SCALE GENOMIC DNA]</scope>
</reference>
<proteinExistence type="predicted"/>
<gene>
    <name evidence="2" type="ORF">UX44_C0026G0007</name>
</gene>
<feature type="transmembrane region" description="Helical" evidence="1">
    <location>
        <begin position="12"/>
        <end position="31"/>
    </location>
</feature>
<evidence type="ECO:0000256" key="1">
    <source>
        <dbReference type="SAM" id="Phobius"/>
    </source>
</evidence>
<keyword evidence="1" id="KW-0812">Transmembrane</keyword>
<dbReference type="AlphaFoldDB" id="A0A0G1PC34"/>
<dbReference type="InterPro" id="IPR011856">
    <property type="entry name" value="tRNA_endonuc-like_dom_sf"/>
</dbReference>
<dbReference type="Proteomes" id="UP000034732">
    <property type="component" value="Unassembled WGS sequence"/>
</dbReference>
<organism evidence="2 3">
    <name type="scientific">candidate division WWE3 bacterium GW2011_GWA1_46_21</name>
    <dbReference type="NCBI Taxonomy" id="1619107"/>
    <lineage>
        <taxon>Bacteria</taxon>
        <taxon>Katanobacteria</taxon>
    </lineage>
</organism>
<evidence type="ECO:0000313" key="2">
    <source>
        <dbReference type="EMBL" id="KKU30227.1"/>
    </source>
</evidence>
<sequence>MARRLQEISCAARVIFLCIVIGTAVGVSWTLTSLNHGAPYDAITSRKKKNLLRTINYFLLQHKLFDTSYRLDVVGVVKVTGGVEINHYESITA</sequence>
<keyword evidence="1" id="KW-1133">Transmembrane helix</keyword>
<name>A0A0G1PC34_UNCKA</name>